<accession>A0ACC2UGW7</accession>
<evidence type="ECO:0000313" key="1">
    <source>
        <dbReference type="EMBL" id="KAJ9086149.1"/>
    </source>
</evidence>
<evidence type="ECO:0000313" key="2">
    <source>
        <dbReference type="Proteomes" id="UP001165960"/>
    </source>
</evidence>
<reference evidence="1" key="1">
    <citation type="submission" date="2022-04" db="EMBL/GenBank/DDBJ databases">
        <title>Genome of the entomopathogenic fungus Entomophthora muscae.</title>
        <authorList>
            <person name="Elya C."/>
            <person name="Lovett B.R."/>
            <person name="Lee E."/>
            <person name="Macias A.M."/>
            <person name="Hajek A.E."/>
            <person name="De Bivort B.L."/>
            <person name="Kasson M.T."/>
            <person name="De Fine Licht H.H."/>
            <person name="Stajich J.E."/>
        </authorList>
    </citation>
    <scope>NUCLEOTIDE SEQUENCE</scope>
    <source>
        <strain evidence="1">Berkeley</strain>
    </source>
</reference>
<gene>
    <name evidence="1" type="ORF">DSO57_1007264</name>
</gene>
<comment type="caution">
    <text evidence="1">The sequence shown here is derived from an EMBL/GenBank/DDBJ whole genome shotgun (WGS) entry which is preliminary data.</text>
</comment>
<organism evidence="1 2">
    <name type="scientific">Entomophthora muscae</name>
    <dbReference type="NCBI Taxonomy" id="34485"/>
    <lineage>
        <taxon>Eukaryota</taxon>
        <taxon>Fungi</taxon>
        <taxon>Fungi incertae sedis</taxon>
        <taxon>Zoopagomycota</taxon>
        <taxon>Entomophthoromycotina</taxon>
        <taxon>Entomophthoromycetes</taxon>
        <taxon>Entomophthorales</taxon>
        <taxon>Entomophthoraceae</taxon>
        <taxon>Entomophthora</taxon>
    </lineage>
</organism>
<dbReference type="EMBL" id="QTSX02000731">
    <property type="protein sequence ID" value="KAJ9086149.1"/>
    <property type="molecule type" value="Genomic_DNA"/>
</dbReference>
<dbReference type="Proteomes" id="UP001165960">
    <property type="component" value="Unassembled WGS sequence"/>
</dbReference>
<proteinExistence type="predicted"/>
<keyword evidence="2" id="KW-1185">Reference proteome</keyword>
<name>A0ACC2UGW7_9FUNG</name>
<sequence length="105" mass="11343">MEPTTTKITSTQLFLVLYITLTGLVDSIVPNSGPWSLLGPLILWWALPTGLAAPCSESPNASTYAWLPESSAHQKIGANLIIQDKNQPIKNHGSELEIMESTSPV</sequence>
<protein>
    <submittedName>
        <fullName evidence="1">Uncharacterized protein</fullName>
    </submittedName>
</protein>